<organism evidence="4 5">
    <name type="scientific">Flavobacterium gillisiae</name>
    <dbReference type="NCBI Taxonomy" id="150146"/>
    <lineage>
        <taxon>Bacteria</taxon>
        <taxon>Pseudomonadati</taxon>
        <taxon>Bacteroidota</taxon>
        <taxon>Flavobacteriia</taxon>
        <taxon>Flavobacteriales</taxon>
        <taxon>Flavobacteriaceae</taxon>
        <taxon>Flavobacterium</taxon>
    </lineage>
</organism>
<proteinExistence type="inferred from homology"/>
<name>A0A1H4D638_9FLAO</name>
<evidence type="ECO:0000256" key="2">
    <source>
        <dbReference type="ARBA" id="ARBA00022649"/>
    </source>
</evidence>
<sequence>MAKYIFTNKAVEDLTKIWDYTYEVWSESQADKYYKGILENCQDIAENLNYGKNYNEISSEIFGYKCGQHIIFYRKLNETKVEITRILHSRMDLKNRIQQ</sequence>
<dbReference type="PANTHER" id="PTHR33755">
    <property type="entry name" value="TOXIN PARE1-RELATED"/>
    <property type="match status" value="1"/>
</dbReference>
<comment type="similarity">
    <text evidence="1 3">Belongs to the RelE toxin family.</text>
</comment>
<keyword evidence="2" id="KW-1277">Toxin-antitoxin system</keyword>
<dbReference type="InterPro" id="IPR007712">
    <property type="entry name" value="RelE/ParE_toxin"/>
</dbReference>
<dbReference type="AlphaFoldDB" id="A0A1H4D638"/>
<dbReference type="InterPro" id="IPR028344">
    <property type="entry name" value="ParE1/4"/>
</dbReference>
<dbReference type="STRING" id="150146.SAMN05443667_10776"/>
<evidence type="ECO:0000313" key="5">
    <source>
        <dbReference type="Proteomes" id="UP000198951"/>
    </source>
</evidence>
<evidence type="ECO:0000256" key="1">
    <source>
        <dbReference type="ARBA" id="ARBA00006226"/>
    </source>
</evidence>
<reference evidence="5" key="1">
    <citation type="submission" date="2016-10" db="EMBL/GenBank/DDBJ databases">
        <authorList>
            <person name="Varghese N."/>
            <person name="Submissions S."/>
        </authorList>
    </citation>
    <scope>NUCLEOTIDE SEQUENCE [LARGE SCALE GENOMIC DNA]</scope>
    <source>
        <strain evidence="5">DSM 22376</strain>
    </source>
</reference>
<accession>A0A1H4D638</accession>
<evidence type="ECO:0000256" key="3">
    <source>
        <dbReference type="PIRNR" id="PIRNR029218"/>
    </source>
</evidence>
<dbReference type="OrthoDB" id="7173315at2"/>
<dbReference type="Gene3D" id="3.30.2310.20">
    <property type="entry name" value="RelE-like"/>
    <property type="match status" value="1"/>
</dbReference>
<dbReference type="Pfam" id="PF05016">
    <property type="entry name" value="ParE_toxin"/>
    <property type="match status" value="1"/>
</dbReference>
<evidence type="ECO:0000313" key="4">
    <source>
        <dbReference type="EMBL" id="SEA68215.1"/>
    </source>
</evidence>
<keyword evidence="5" id="KW-1185">Reference proteome</keyword>
<protein>
    <recommendedName>
        <fullName evidence="3">Toxin</fullName>
    </recommendedName>
</protein>
<gene>
    <name evidence="4" type="ORF">SAMN05443667_10776</name>
</gene>
<dbReference type="RefSeq" id="WP_091089535.1">
    <property type="nucleotide sequence ID" value="NZ_FNRD01000007.1"/>
</dbReference>
<dbReference type="InterPro" id="IPR035093">
    <property type="entry name" value="RelE/ParE_toxin_dom_sf"/>
</dbReference>
<dbReference type="Proteomes" id="UP000198951">
    <property type="component" value="Unassembled WGS sequence"/>
</dbReference>
<dbReference type="PANTHER" id="PTHR33755:SF9">
    <property type="entry name" value="TOXIN PARE1"/>
    <property type="match status" value="1"/>
</dbReference>
<dbReference type="InterPro" id="IPR051803">
    <property type="entry name" value="TA_system_RelE-like_toxin"/>
</dbReference>
<dbReference type="PIRSF" id="PIRSF029218">
    <property type="entry name" value="ParE"/>
    <property type="match status" value="1"/>
</dbReference>
<dbReference type="EMBL" id="FNRD01000007">
    <property type="protein sequence ID" value="SEA68215.1"/>
    <property type="molecule type" value="Genomic_DNA"/>
</dbReference>